<dbReference type="InterPro" id="IPR007235">
    <property type="entry name" value="Glyco_trans_28_C"/>
</dbReference>
<comment type="caution">
    <text evidence="2">The sequence shown here is derived from an EMBL/GenBank/DDBJ whole genome shotgun (WGS) entry which is preliminary data.</text>
</comment>
<gene>
    <name evidence="2" type="ORF">MUB52_05155</name>
</gene>
<accession>A0ABT3BB63</accession>
<dbReference type="PANTHER" id="PTHR21015:SF28">
    <property type="entry name" value="SLL1722 PROTEIN"/>
    <property type="match status" value="1"/>
</dbReference>
<dbReference type="PANTHER" id="PTHR21015">
    <property type="entry name" value="UDP-N-ACETYLGLUCOSAMINE--N-ACETYLMURAMYL-(PENTAPEPTIDE) PYROPHOSPHORYL-UNDECAPRENOL N-ACETYLGLUCOSAMINE TRANSFERASE 1"/>
    <property type="match status" value="1"/>
</dbReference>
<keyword evidence="3" id="KW-1185">Reference proteome</keyword>
<name>A0ABT3BB63_9RHOB</name>
<dbReference type="RefSeq" id="WP_263843128.1">
    <property type="nucleotide sequence ID" value="NZ_JALIEB010000002.1"/>
</dbReference>
<dbReference type="Pfam" id="PF04101">
    <property type="entry name" value="Glyco_tran_28_C"/>
    <property type="match status" value="1"/>
</dbReference>
<evidence type="ECO:0000313" key="3">
    <source>
        <dbReference type="Proteomes" id="UP001208690"/>
    </source>
</evidence>
<feature type="domain" description="Glycosyl transferase family 28 C-terminal" evidence="1">
    <location>
        <begin position="242"/>
        <end position="354"/>
    </location>
</feature>
<evidence type="ECO:0000313" key="2">
    <source>
        <dbReference type="EMBL" id="MCV3270811.1"/>
    </source>
</evidence>
<sequence>MTVLILVTHLLGTGHLARALTLARAFVAAGNRALVVSGGEPAPHLDASGVELVQLPPLRSDGVNFTRLLDAAGEEASVAYLKTRQTQIAQVLTESAPTVLITELFPFGRRVLRAEFLAAIETAKGLPNRPLICASIRDILAPPSKPEKAQATEAIVHQHYDAVLVHSDDEITPLQASWPVAPDLAVKLRYTGFVAPPAAPPHPEQLGAGDVLVSAGGGDVGADVFAAALEAARADPHLRWRLLVGGSHAAAHIAQLEAQAPPNAHVEAARRDFRQMLHHATASVSMAGYNTALDLLQTGAPAVLVPFDAGGEVEQGLRAHGLARLPGISLLPSAALSGVALLEQVGKVTAAPRRAPRAQGLDGAAETVRIVQALLEQRYGH</sequence>
<dbReference type="EMBL" id="JALIEB010000002">
    <property type="protein sequence ID" value="MCV3270811.1"/>
    <property type="molecule type" value="Genomic_DNA"/>
</dbReference>
<protein>
    <submittedName>
        <fullName evidence="2">Glycosyltransferase</fullName>
    </submittedName>
</protein>
<dbReference type="Gene3D" id="3.40.50.2000">
    <property type="entry name" value="Glycogen Phosphorylase B"/>
    <property type="match status" value="2"/>
</dbReference>
<proteinExistence type="predicted"/>
<dbReference type="Proteomes" id="UP001208690">
    <property type="component" value="Unassembled WGS sequence"/>
</dbReference>
<reference evidence="2 3" key="1">
    <citation type="submission" date="2022-04" db="EMBL/GenBank/DDBJ databases">
        <title>Roseobacter sp. WL0113 is a bacterium isolated from neritic sediment.</title>
        <authorList>
            <person name="Wang L."/>
            <person name="He W."/>
            <person name="Zhang D.-F."/>
        </authorList>
    </citation>
    <scope>NUCLEOTIDE SEQUENCE [LARGE SCALE GENOMIC DNA]</scope>
    <source>
        <strain evidence="2 3">WL0113</strain>
    </source>
</reference>
<organism evidence="2 3">
    <name type="scientific">Roseobacter sinensis</name>
    <dbReference type="NCBI Taxonomy" id="2931391"/>
    <lineage>
        <taxon>Bacteria</taxon>
        <taxon>Pseudomonadati</taxon>
        <taxon>Pseudomonadota</taxon>
        <taxon>Alphaproteobacteria</taxon>
        <taxon>Rhodobacterales</taxon>
        <taxon>Roseobacteraceae</taxon>
        <taxon>Roseobacter</taxon>
    </lineage>
</organism>
<dbReference type="SUPFAM" id="SSF53756">
    <property type="entry name" value="UDP-Glycosyltransferase/glycogen phosphorylase"/>
    <property type="match status" value="1"/>
</dbReference>
<evidence type="ECO:0000259" key="1">
    <source>
        <dbReference type="Pfam" id="PF04101"/>
    </source>
</evidence>